<accession>A0A168NHJ1</accession>
<dbReference type="EMBL" id="LT553267">
    <property type="protein sequence ID" value="SAM00563.1"/>
    <property type="molecule type" value="Genomic_DNA"/>
</dbReference>
<dbReference type="InParanoid" id="A0A168NHJ1"/>
<name>A0A168NHJ1_ABSGL</name>
<protein>
    <submittedName>
        <fullName evidence="2">Uncharacterized protein</fullName>
    </submittedName>
</protein>
<gene>
    <name evidence="2" type="primary">ABSGL_06265.1 scaffold 7948</name>
</gene>
<keyword evidence="3" id="KW-1185">Reference proteome</keyword>
<evidence type="ECO:0000313" key="3">
    <source>
        <dbReference type="Proteomes" id="UP000078561"/>
    </source>
</evidence>
<dbReference type="AlphaFoldDB" id="A0A168NHJ1"/>
<proteinExistence type="predicted"/>
<evidence type="ECO:0000256" key="1">
    <source>
        <dbReference type="SAM" id="MobiDB-lite"/>
    </source>
</evidence>
<organism evidence="2">
    <name type="scientific">Absidia glauca</name>
    <name type="common">Pin mould</name>
    <dbReference type="NCBI Taxonomy" id="4829"/>
    <lineage>
        <taxon>Eukaryota</taxon>
        <taxon>Fungi</taxon>
        <taxon>Fungi incertae sedis</taxon>
        <taxon>Mucoromycota</taxon>
        <taxon>Mucoromycotina</taxon>
        <taxon>Mucoromycetes</taxon>
        <taxon>Mucorales</taxon>
        <taxon>Cunninghamellaceae</taxon>
        <taxon>Absidia</taxon>
    </lineage>
</organism>
<feature type="region of interest" description="Disordered" evidence="1">
    <location>
        <begin position="1"/>
        <end position="26"/>
    </location>
</feature>
<evidence type="ECO:0000313" key="2">
    <source>
        <dbReference type="EMBL" id="SAM00563.1"/>
    </source>
</evidence>
<dbReference type="Proteomes" id="UP000078561">
    <property type="component" value="Unassembled WGS sequence"/>
</dbReference>
<reference evidence="2" key="1">
    <citation type="submission" date="2016-04" db="EMBL/GenBank/DDBJ databases">
        <authorList>
            <person name="Evans L.H."/>
            <person name="Alamgir A."/>
            <person name="Owens N."/>
            <person name="Weber N.D."/>
            <person name="Virtaneva K."/>
            <person name="Barbian K."/>
            <person name="Babar A."/>
            <person name="Rosenke K."/>
        </authorList>
    </citation>
    <scope>NUCLEOTIDE SEQUENCE [LARGE SCALE GENOMIC DNA]</scope>
    <source>
        <strain evidence="2">CBS 101.48</strain>
    </source>
</reference>
<sequence>MESITGDFVEMQTMAGGQPTTPYTTQSREVLQRLDFPVQTLRKLNGQRLLILGDEEMHYYGIRMDGAKPRIGFLGDNGGESGIV</sequence>